<organism evidence="2 3">
    <name type="scientific">Pseudobacteriovorax antillogorgiicola</name>
    <dbReference type="NCBI Taxonomy" id="1513793"/>
    <lineage>
        <taxon>Bacteria</taxon>
        <taxon>Pseudomonadati</taxon>
        <taxon>Bdellovibrionota</taxon>
        <taxon>Oligoflexia</taxon>
        <taxon>Oligoflexales</taxon>
        <taxon>Pseudobacteriovoracaceae</taxon>
        <taxon>Pseudobacteriovorax</taxon>
    </lineage>
</organism>
<dbReference type="Proteomes" id="UP000192907">
    <property type="component" value="Unassembled WGS sequence"/>
</dbReference>
<dbReference type="EMBL" id="FWZT01000034">
    <property type="protein sequence ID" value="SMF79935.1"/>
    <property type="molecule type" value="Genomic_DNA"/>
</dbReference>
<dbReference type="Gene3D" id="3.10.450.40">
    <property type="match status" value="1"/>
</dbReference>
<evidence type="ECO:0000313" key="2">
    <source>
        <dbReference type="EMBL" id="SMF79935.1"/>
    </source>
</evidence>
<name>A0A1Y6CPJ7_9BACT</name>
<accession>A0A1Y6CPJ7</accession>
<gene>
    <name evidence="2" type="ORF">SAMN06296036_13415</name>
</gene>
<proteinExistence type="predicted"/>
<sequence length="179" mass="19185">MKFTSIAVLSMISSIALADNTQTDSSSNLGFVEAPAAGSMAMTLEAVPGPILHAAQVALQNYVGKNELVSVELDRDEIEAVYEISALTADGRRLEADISASGKVLEIEEEIASNAVPFKIRTAIQTYLPNFLPAKETPAVEKSIRPASNGLLEVWYEYAGELFDVEVRSDGLALLIEPA</sequence>
<evidence type="ECO:0000313" key="3">
    <source>
        <dbReference type="Proteomes" id="UP000192907"/>
    </source>
</evidence>
<feature type="chain" id="PRO_5012802910" description="Beta-lactamase-inhibitor-like, PepSY-like" evidence="1">
    <location>
        <begin position="19"/>
        <end position="179"/>
    </location>
</feature>
<reference evidence="3" key="1">
    <citation type="submission" date="2017-04" db="EMBL/GenBank/DDBJ databases">
        <authorList>
            <person name="Varghese N."/>
            <person name="Submissions S."/>
        </authorList>
    </citation>
    <scope>NUCLEOTIDE SEQUENCE [LARGE SCALE GENOMIC DNA]</scope>
    <source>
        <strain evidence="3">RKEM611</strain>
    </source>
</reference>
<dbReference type="SUPFAM" id="SSF160574">
    <property type="entry name" value="BT0923-like"/>
    <property type="match status" value="1"/>
</dbReference>
<feature type="signal peptide" evidence="1">
    <location>
        <begin position="1"/>
        <end position="18"/>
    </location>
</feature>
<dbReference type="AlphaFoldDB" id="A0A1Y6CPJ7"/>
<dbReference type="RefSeq" id="WP_132325806.1">
    <property type="nucleotide sequence ID" value="NZ_FWZT01000034.1"/>
</dbReference>
<evidence type="ECO:0000256" key="1">
    <source>
        <dbReference type="SAM" id="SignalP"/>
    </source>
</evidence>
<evidence type="ECO:0008006" key="4">
    <source>
        <dbReference type="Google" id="ProtNLM"/>
    </source>
</evidence>
<keyword evidence="1" id="KW-0732">Signal</keyword>
<keyword evidence="3" id="KW-1185">Reference proteome</keyword>
<protein>
    <recommendedName>
        <fullName evidence="4">Beta-lactamase-inhibitor-like, PepSY-like</fullName>
    </recommendedName>
</protein>